<dbReference type="InterPro" id="IPR050109">
    <property type="entry name" value="HTH-type_TetR-like_transc_reg"/>
</dbReference>
<dbReference type="PANTHER" id="PTHR30055:SF146">
    <property type="entry name" value="HTH-TYPE TRANSCRIPTIONAL DUAL REGULATOR CECR"/>
    <property type="match status" value="1"/>
</dbReference>
<dbReference type="PRINTS" id="PR00455">
    <property type="entry name" value="HTHTETR"/>
</dbReference>
<evidence type="ECO:0000259" key="3">
    <source>
        <dbReference type="PROSITE" id="PS50977"/>
    </source>
</evidence>
<dbReference type="InterPro" id="IPR009057">
    <property type="entry name" value="Homeodomain-like_sf"/>
</dbReference>
<dbReference type="GO" id="GO:0003700">
    <property type="term" value="F:DNA-binding transcription factor activity"/>
    <property type="evidence" value="ECO:0007669"/>
    <property type="project" value="TreeGrafter"/>
</dbReference>
<accession>A0A848KTC1</accession>
<dbReference type="PROSITE" id="PS50977">
    <property type="entry name" value="HTH_TETR_2"/>
    <property type="match status" value="1"/>
</dbReference>
<dbReference type="GO" id="GO:0000976">
    <property type="term" value="F:transcription cis-regulatory region binding"/>
    <property type="evidence" value="ECO:0007669"/>
    <property type="project" value="TreeGrafter"/>
</dbReference>
<dbReference type="InterPro" id="IPR036271">
    <property type="entry name" value="Tet_transcr_reg_TetR-rel_C_sf"/>
</dbReference>
<dbReference type="EMBL" id="JABBNB010000008">
    <property type="protein sequence ID" value="NMO01419.1"/>
    <property type="molecule type" value="Genomic_DNA"/>
</dbReference>
<protein>
    <submittedName>
        <fullName evidence="4">TetR/AcrR family transcriptional regulator</fullName>
    </submittedName>
</protein>
<name>A0A848KTC1_9ACTN</name>
<evidence type="ECO:0000313" key="4">
    <source>
        <dbReference type="EMBL" id="NMO01419.1"/>
    </source>
</evidence>
<dbReference type="PANTHER" id="PTHR30055">
    <property type="entry name" value="HTH-TYPE TRANSCRIPTIONAL REGULATOR RUTR"/>
    <property type="match status" value="1"/>
</dbReference>
<dbReference type="Gene3D" id="1.10.357.10">
    <property type="entry name" value="Tetracycline Repressor, domain 2"/>
    <property type="match status" value="1"/>
</dbReference>
<reference evidence="4 5" key="1">
    <citation type="submission" date="2020-04" db="EMBL/GenBank/DDBJ databases">
        <title>Gordonia sp. nov. TBRC 11910.</title>
        <authorList>
            <person name="Suriyachadkun C."/>
        </authorList>
    </citation>
    <scope>NUCLEOTIDE SEQUENCE [LARGE SCALE GENOMIC DNA]</scope>
    <source>
        <strain evidence="4 5">TBRC 11910</strain>
    </source>
</reference>
<dbReference type="RefSeq" id="WP_170193931.1">
    <property type="nucleotide sequence ID" value="NZ_JABBNB010000008.1"/>
</dbReference>
<dbReference type="Pfam" id="PF00440">
    <property type="entry name" value="TetR_N"/>
    <property type="match status" value="1"/>
</dbReference>
<sequence>MAENQPRRGRPRKSLEPDGRDRLLLAARSEFSRAGFSAANVNDIARAAEVNPPTLYHHFTNKDGLFIATAAQAYTAVLGELSRAVDEASDGYEEAIDAVLTASIALVTTEPSLARMFLVIQYEVPRHPTLEQALLPQLREFRGFFDRLAQRAPGGAASPFTGRALVALLNGLNTEALLMASPERDYPSLVQATKALIGID</sequence>
<proteinExistence type="predicted"/>
<comment type="caution">
    <text evidence="4">The sequence shown here is derived from an EMBL/GenBank/DDBJ whole genome shotgun (WGS) entry which is preliminary data.</text>
</comment>
<dbReference type="Proteomes" id="UP000550729">
    <property type="component" value="Unassembled WGS sequence"/>
</dbReference>
<evidence type="ECO:0000313" key="5">
    <source>
        <dbReference type="Proteomes" id="UP000550729"/>
    </source>
</evidence>
<evidence type="ECO:0000256" key="1">
    <source>
        <dbReference type="ARBA" id="ARBA00023125"/>
    </source>
</evidence>
<dbReference type="AlphaFoldDB" id="A0A848KTC1"/>
<feature type="domain" description="HTH tetR-type" evidence="3">
    <location>
        <begin position="17"/>
        <end position="77"/>
    </location>
</feature>
<dbReference type="InterPro" id="IPR001647">
    <property type="entry name" value="HTH_TetR"/>
</dbReference>
<keyword evidence="5" id="KW-1185">Reference proteome</keyword>
<evidence type="ECO:0000256" key="2">
    <source>
        <dbReference type="PROSITE-ProRule" id="PRU00335"/>
    </source>
</evidence>
<dbReference type="SUPFAM" id="SSF48498">
    <property type="entry name" value="Tetracyclin repressor-like, C-terminal domain"/>
    <property type="match status" value="1"/>
</dbReference>
<feature type="DNA-binding region" description="H-T-H motif" evidence="2">
    <location>
        <begin position="40"/>
        <end position="59"/>
    </location>
</feature>
<gene>
    <name evidence="4" type="ORF">HH308_09345</name>
</gene>
<organism evidence="4 5">
    <name type="scientific">Gordonia asplenii</name>
    <dbReference type="NCBI Taxonomy" id="2725283"/>
    <lineage>
        <taxon>Bacteria</taxon>
        <taxon>Bacillati</taxon>
        <taxon>Actinomycetota</taxon>
        <taxon>Actinomycetes</taxon>
        <taxon>Mycobacteriales</taxon>
        <taxon>Gordoniaceae</taxon>
        <taxon>Gordonia</taxon>
    </lineage>
</organism>
<keyword evidence="1 2" id="KW-0238">DNA-binding</keyword>
<dbReference type="SUPFAM" id="SSF46689">
    <property type="entry name" value="Homeodomain-like"/>
    <property type="match status" value="1"/>
</dbReference>